<sequence>MFDLLYCIVSDCCIVLYVDWLLCYLYWNIIDISDLKIFLFHITYRLLYCIRLSYCIVLLKKS</sequence>
<dbReference type="EMBL" id="QKWP01003266">
    <property type="protein sequence ID" value="RIB01193.1"/>
    <property type="molecule type" value="Genomic_DNA"/>
</dbReference>
<feature type="transmembrane region" description="Helical" evidence="1">
    <location>
        <begin position="39"/>
        <end position="59"/>
    </location>
</feature>
<accession>A0A397U1C0</accession>
<evidence type="ECO:0000313" key="3">
    <source>
        <dbReference type="Proteomes" id="UP000266673"/>
    </source>
</evidence>
<comment type="caution">
    <text evidence="2">The sequence shown here is derived from an EMBL/GenBank/DDBJ whole genome shotgun (WGS) entry which is preliminary data.</text>
</comment>
<evidence type="ECO:0000256" key="1">
    <source>
        <dbReference type="SAM" id="Phobius"/>
    </source>
</evidence>
<reference evidence="2 3" key="1">
    <citation type="submission" date="2018-06" db="EMBL/GenBank/DDBJ databases">
        <title>Comparative genomics reveals the genomic features of Rhizophagus irregularis, R. cerebriforme, R. diaphanum and Gigaspora rosea, and their symbiotic lifestyle signature.</title>
        <authorList>
            <person name="Morin E."/>
            <person name="San Clemente H."/>
            <person name="Chen E.C.H."/>
            <person name="De La Providencia I."/>
            <person name="Hainaut M."/>
            <person name="Kuo A."/>
            <person name="Kohler A."/>
            <person name="Murat C."/>
            <person name="Tang N."/>
            <person name="Roy S."/>
            <person name="Loubradou J."/>
            <person name="Henrissat B."/>
            <person name="Grigoriev I.V."/>
            <person name="Corradi N."/>
            <person name="Roux C."/>
            <person name="Martin F.M."/>
        </authorList>
    </citation>
    <scope>NUCLEOTIDE SEQUENCE [LARGE SCALE GENOMIC DNA]</scope>
    <source>
        <strain evidence="2 3">DAOM 194757</strain>
    </source>
</reference>
<organism evidence="2 3">
    <name type="scientific">Gigaspora rosea</name>
    <dbReference type="NCBI Taxonomy" id="44941"/>
    <lineage>
        <taxon>Eukaryota</taxon>
        <taxon>Fungi</taxon>
        <taxon>Fungi incertae sedis</taxon>
        <taxon>Mucoromycota</taxon>
        <taxon>Glomeromycotina</taxon>
        <taxon>Glomeromycetes</taxon>
        <taxon>Diversisporales</taxon>
        <taxon>Gigasporaceae</taxon>
        <taxon>Gigaspora</taxon>
    </lineage>
</organism>
<name>A0A397U1C0_9GLOM</name>
<dbReference type="AlphaFoldDB" id="A0A397U1C0"/>
<evidence type="ECO:0000313" key="2">
    <source>
        <dbReference type="EMBL" id="RIB01193.1"/>
    </source>
</evidence>
<gene>
    <name evidence="2" type="ORF">C2G38_2231605</name>
</gene>
<feature type="transmembrane region" description="Helical" evidence="1">
    <location>
        <begin position="5"/>
        <end position="27"/>
    </location>
</feature>
<keyword evidence="3" id="KW-1185">Reference proteome</keyword>
<proteinExistence type="predicted"/>
<keyword evidence="1" id="KW-1133">Transmembrane helix</keyword>
<keyword evidence="1" id="KW-0472">Membrane</keyword>
<dbReference type="Proteomes" id="UP000266673">
    <property type="component" value="Unassembled WGS sequence"/>
</dbReference>
<protein>
    <submittedName>
        <fullName evidence="2">Uncharacterized protein</fullName>
    </submittedName>
</protein>
<keyword evidence="1" id="KW-0812">Transmembrane</keyword>